<feature type="transmembrane region" description="Helical" evidence="7">
    <location>
        <begin position="317"/>
        <end position="334"/>
    </location>
</feature>
<keyword evidence="5 7" id="KW-1133">Transmembrane helix</keyword>
<organism evidence="9 10">
    <name type="scientific">Thermocatellispora tengchongensis</name>
    <dbReference type="NCBI Taxonomy" id="1073253"/>
    <lineage>
        <taxon>Bacteria</taxon>
        <taxon>Bacillati</taxon>
        <taxon>Actinomycetota</taxon>
        <taxon>Actinomycetes</taxon>
        <taxon>Streptosporangiales</taxon>
        <taxon>Streptosporangiaceae</taxon>
        <taxon>Thermocatellispora</taxon>
    </lineage>
</organism>
<dbReference type="SUPFAM" id="SSF103473">
    <property type="entry name" value="MFS general substrate transporter"/>
    <property type="match status" value="1"/>
</dbReference>
<evidence type="ECO:0000256" key="7">
    <source>
        <dbReference type="SAM" id="Phobius"/>
    </source>
</evidence>
<evidence type="ECO:0000256" key="2">
    <source>
        <dbReference type="ARBA" id="ARBA00022448"/>
    </source>
</evidence>
<dbReference type="InterPro" id="IPR020846">
    <property type="entry name" value="MFS_dom"/>
</dbReference>
<gene>
    <name evidence="9" type="ORF">HNP84_005685</name>
</gene>
<dbReference type="InterPro" id="IPR004638">
    <property type="entry name" value="EmrB-like"/>
</dbReference>
<dbReference type="EMBL" id="JACHGN010000012">
    <property type="protein sequence ID" value="MBB5135941.1"/>
    <property type="molecule type" value="Genomic_DNA"/>
</dbReference>
<keyword evidence="2" id="KW-0813">Transport</keyword>
<sequence length="492" mass="51362">MTSVREEVTAGGEERSIGYAWRVVSVVGLAGVLTALGGSALNVALPQVVQQTGASAAAASWILLSFQLTTTTLMVAFGRMADMFGRRAMYLGGLATYTAASLLAGFAPDPWLIVALRVFQAAGTAMLLTNSAALITDAFPRARLGEGMGVYTACFSIAQLIGPTMGGFLAEHLGWRWVFWYNVPIGVGCLAWDAYVLRRTRPRQTERGMDWPGNLLVLLCLGGLLIALSEVSRRGWHDPLILAGLAGFAVTLPLFLLVELRHRRPVVDLRMFRQAAFALGTAASFLASCARVAVVLLLALFFQAVHGDDPVTAGLKILPLAVAAMVASAGSGFLQRRLSARTLAAAGSGLVTLGLLALLATISPDAPYPLLGAALLVIGLGSGTFLPSNTVVLMDGMPAGRVGIANAMRLMLQNTGIVVGTALALSIITAPLPADLHDAVFAGTLHDVSGPATAQLALGYRWALACMAAVSALCTLTCLGRRRAGRRAAAGR</sequence>
<feature type="transmembrane region" description="Helical" evidence="7">
    <location>
        <begin position="178"/>
        <end position="197"/>
    </location>
</feature>
<dbReference type="PANTHER" id="PTHR42718:SF46">
    <property type="entry name" value="BLR6921 PROTEIN"/>
    <property type="match status" value="1"/>
</dbReference>
<feature type="transmembrane region" description="Helical" evidence="7">
    <location>
        <begin position="21"/>
        <end position="45"/>
    </location>
</feature>
<feature type="transmembrane region" description="Helical" evidence="7">
    <location>
        <begin position="89"/>
        <end position="107"/>
    </location>
</feature>
<protein>
    <submittedName>
        <fullName evidence="9">EmrB/QacA subfamily drug resistance transporter</fullName>
    </submittedName>
</protein>
<evidence type="ECO:0000313" key="9">
    <source>
        <dbReference type="EMBL" id="MBB5135941.1"/>
    </source>
</evidence>
<feature type="transmembrane region" description="Helical" evidence="7">
    <location>
        <begin position="368"/>
        <end position="394"/>
    </location>
</feature>
<dbReference type="InterPro" id="IPR011701">
    <property type="entry name" value="MFS"/>
</dbReference>
<dbReference type="InterPro" id="IPR036259">
    <property type="entry name" value="MFS_trans_sf"/>
</dbReference>
<feature type="transmembrane region" description="Helical" evidence="7">
    <location>
        <begin position="415"/>
        <end position="434"/>
    </location>
</feature>
<feature type="transmembrane region" description="Helical" evidence="7">
    <location>
        <begin position="459"/>
        <end position="479"/>
    </location>
</feature>
<dbReference type="Proteomes" id="UP000578449">
    <property type="component" value="Unassembled WGS sequence"/>
</dbReference>
<accession>A0A840PDL7</accession>
<feature type="domain" description="Major facilitator superfamily (MFS) profile" evidence="8">
    <location>
        <begin position="23"/>
        <end position="483"/>
    </location>
</feature>
<evidence type="ECO:0000256" key="6">
    <source>
        <dbReference type="ARBA" id="ARBA00023136"/>
    </source>
</evidence>
<dbReference type="PANTHER" id="PTHR42718">
    <property type="entry name" value="MAJOR FACILITATOR SUPERFAMILY MULTIDRUG TRANSPORTER MFSC"/>
    <property type="match status" value="1"/>
</dbReference>
<feature type="transmembrane region" description="Helical" evidence="7">
    <location>
        <begin position="240"/>
        <end position="258"/>
    </location>
</feature>
<dbReference type="GO" id="GO:0022857">
    <property type="term" value="F:transmembrane transporter activity"/>
    <property type="evidence" value="ECO:0007669"/>
    <property type="project" value="InterPro"/>
</dbReference>
<dbReference type="GO" id="GO:0005886">
    <property type="term" value="C:plasma membrane"/>
    <property type="evidence" value="ECO:0007669"/>
    <property type="project" value="UniProtKB-SubCell"/>
</dbReference>
<dbReference type="Gene3D" id="1.20.1720.10">
    <property type="entry name" value="Multidrug resistance protein D"/>
    <property type="match status" value="1"/>
</dbReference>
<feature type="transmembrane region" description="Helical" evidence="7">
    <location>
        <begin position="148"/>
        <end position="166"/>
    </location>
</feature>
<keyword evidence="10" id="KW-1185">Reference proteome</keyword>
<evidence type="ECO:0000259" key="8">
    <source>
        <dbReference type="PROSITE" id="PS50850"/>
    </source>
</evidence>
<evidence type="ECO:0000256" key="1">
    <source>
        <dbReference type="ARBA" id="ARBA00004651"/>
    </source>
</evidence>
<name>A0A840PDL7_9ACTN</name>
<keyword evidence="3" id="KW-1003">Cell membrane</keyword>
<reference evidence="9 10" key="1">
    <citation type="submission" date="2020-08" db="EMBL/GenBank/DDBJ databases">
        <title>Genomic Encyclopedia of Type Strains, Phase IV (KMG-IV): sequencing the most valuable type-strain genomes for metagenomic binning, comparative biology and taxonomic classification.</title>
        <authorList>
            <person name="Goeker M."/>
        </authorList>
    </citation>
    <scope>NUCLEOTIDE SEQUENCE [LARGE SCALE GENOMIC DNA]</scope>
    <source>
        <strain evidence="9 10">DSM 45615</strain>
    </source>
</reference>
<keyword evidence="6 7" id="KW-0472">Membrane</keyword>
<feature type="transmembrane region" description="Helical" evidence="7">
    <location>
        <begin position="113"/>
        <end position="136"/>
    </location>
</feature>
<dbReference type="CDD" id="cd17321">
    <property type="entry name" value="MFS_MMR_MDR_like"/>
    <property type="match status" value="1"/>
</dbReference>
<evidence type="ECO:0000313" key="10">
    <source>
        <dbReference type="Proteomes" id="UP000578449"/>
    </source>
</evidence>
<keyword evidence="4 7" id="KW-0812">Transmembrane</keyword>
<feature type="transmembrane region" description="Helical" evidence="7">
    <location>
        <begin position="343"/>
        <end position="362"/>
    </location>
</feature>
<feature type="transmembrane region" description="Helical" evidence="7">
    <location>
        <begin position="209"/>
        <end position="228"/>
    </location>
</feature>
<dbReference type="NCBIfam" id="TIGR00711">
    <property type="entry name" value="efflux_EmrB"/>
    <property type="match status" value="1"/>
</dbReference>
<evidence type="ECO:0000256" key="3">
    <source>
        <dbReference type="ARBA" id="ARBA00022475"/>
    </source>
</evidence>
<evidence type="ECO:0000256" key="5">
    <source>
        <dbReference type="ARBA" id="ARBA00022989"/>
    </source>
</evidence>
<dbReference type="Pfam" id="PF07690">
    <property type="entry name" value="MFS_1"/>
    <property type="match status" value="1"/>
</dbReference>
<dbReference type="RefSeq" id="WP_312925817.1">
    <property type="nucleotide sequence ID" value="NZ_BAABIX010000024.1"/>
</dbReference>
<comment type="caution">
    <text evidence="9">The sequence shown here is derived from an EMBL/GenBank/DDBJ whole genome shotgun (WGS) entry which is preliminary data.</text>
</comment>
<feature type="transmembrane region" description="Helical" evidence="7">
    <location>
        <begin position="57"/>
        <end position="77"/>
    </location>
</feature>
<proteinExistence type="predicted"/>
<evidence type="ECO:0000256" key="4">
    <source>
        <dbReference type="ARBA" id="ARBA00022692"/>
    </source>
</evidence>
<comment type="subcellular location">
    <subcellularLocation>
        <location evidence="1">Cell membrane</location>
        <topology evidence="1">Multi-pass membrane protein</topology>
    </subcellularLocation>
</comment>
<feature type="transmembrane region" description="Helical" evidence="7">
    <location>
        <begin position="279"/>
        <end position="305"/>
    </location>
</feature>
<dbReference type="PROSITE" id="PS50850">
    <property type="entry name" value="MFS"/>
    <property type="match status" value="1"/>
</dbReference>
<dbReference type="AlphaFoldDB" id="A0A840PDL7"/>
<dbReference type="Gene3D" id="1.20.1250.20">
    <property type="entry name" value="MFS general substrate transporter like domains"/>
    <property type="match status" value="1"/>
</dbReference>